<organism evidence="1 2">
    <name type="scientific">Paraburkholderia piptadeniae</name>
    <dbReference type="NCBI Taxonomy" id="1701573"/>
    <lineage>
        <taxon>Bacteria</taxon>
        <taxon>Pseudomonadati</taxon>
        <taxon>Pseudomonadota</taxon>
        <taxon>Betaproteobacteria</taxon>
        <taxon>Burkholderiales</taxon>
        <taxon>Burkholderiaceae</taxon>
        <taxon>Paraburkholderia</taxon>
    </lineage>
</organism>
<reference evidence="1" key="1">
    <citation type="submission" date="2016-12" db="EMBL/GenBank/DDBJ databases">
        <authorList>
            <person name="Moulin L."/>
        </authorList>
    </citation>
    <scope>NUCLEOTIDE SEQUENCE [LARGE SCALE GENOMIC DNA]</scope>
    <source>
        <strain evidence="1">STM 7183</strain>
    </source>
</reference>
<protein>
    <submittedName>
        <fullName evidence="1">Uncharacterized protein</fullName>
    </submittedName>
</protein>
<accession>A0A1N7SU42</accession>
<dbReference type="EMBL" id="CYGY02000096">
    <property type="protein sequence ID" value="SIT50976.1"/>
    <property type="molecule type" value="Genomic_DNA"/>
</dbReference>
<comment type="caution">
    <text evidence="1">The sequence shown here is derived from an EMBL/GenBank/DDBJ whole genome shotgun (WGS) entry which is preliminary data.</text>
</comment>
<dbReference type="Proteomes" id="UP000195569">
    <property type="component" value="Unassembled WGS sequence"/>
</dbReference>
<sequence length="83" mass="9650">MNIHRAKTSERKFVTKRVNPNDHFEVGSKIKGADWKHISCYGVDAIDQRGNGIKGGIELRQAVRFRLRDDGSFWQIILEFYDL</sequence>
<dbReference type="AlphaFoldDB" id="A0A1N7SU42"/>
<dbReference type="RefSeq" id="WP_087739551.1">
    <property type="nucleotide sequence ID" value="NZ_CYGY02000096.1"/>
</dbReference>
<keyword evidence="2" id="KW-1185">Reference proteome</keyword>
<name>A0A1N7SU42_9BURK</name>
<gene>
    <name evidence="1" type="ORF">BN2476_960127</name>
</gene>
<proteinExistence type="predicted"/>
<evidence type="ECO:0000313" key="1">
    <source>
        <dbReference type="EMBL" id="SIT50976.1"/>
    </source>
</evidence>
<evidence type="ECO:0000313" key="2">
    <source>
        <dbReference type="Proteomes" id="UP000195569"/>
    </source>
</evidence>